<feature type="compositionally biased region" description="Basic and acidic residues" evidence="9">
    <location>
        <begin position="246"/>
        <end position="255"/>
    </location>
</feature>
<evidence type="ECO:0000256" key="3">
    <source>
        <dbReference type="ARBA" id="ARBA00023015"/>
    </source>
</evidence>
<evidence type="ECO:0000256" key="6">
    <source>
        <dbReference type="ARBA" id="ARBA00023242"/>
    </source>
</evidence>
<evidence type="ECO:0000256" key="1">
    <source>
        <dbReference type="ARBA" id="ARBA00004123"/>
    </source>
</evidence>
<evidence type="ECO:0000256" key="5">
    <source>
        <dbReference type="ARBA" id="ARBA00023163"/>
    </source>
</evidence>
<dbReference type="InterPro" id="IPR000232">
    <property type="entry name" value="HSF_DNA-bd"/>
</dbReference>
<proteinExistence type="inferred from homology"/>
<reference evidence="12" key="1">
    <citation type="journal article" date="2014" name="Proc. Natl. Acad. Sci. U.S.A.">
        <title>Extensive sampling of basidiomycete genomes demonstrates inadequacy of the white-rot/brown-rot paradigm for wood decay fungi.</title>
        <authorList>
            <person name="Riley R."/>
            <person name="Salamov A.A."/>
            <person name="Brown D.W."/>
            <person name="Nagy L.G."/>
            <person name="Floudas D."/>
            <person name="Held B.W."/>
            <person name="Levasseur A."/>
            <person name="Lombard V."/>
            <person name="Morin E."/>
            <person name="Otillar R."/>
            <person name="Lindquist E.A."/>
            <person name="Sun H."/>
            <person name="LaButti K.M."/>
            <person name="Schmutz J."/>
            <person name="Jabbour D."/>
            <person name="Luo H."/>
            <person name="Baker S.E."/>
            <person name="Pisabarro A.G."/>
            <person name="Walton J.D."/>
            <person name="Blanchette R.A."/>
            <person name="Henrissat B."/>
            <person name="Martin F."/>
            <person name="Cullen D."/>
            <person name="Hibbett D.S."/>
            <person name="Grigoriev I.V."/>
        </authorList>
    </citation>
    <scope>NUCLEOTIDE SEQUENCE [LARGE SCALE GENOMIC DNA]</scope>
    <source>
        <strain evidence="12">FD-172 SS1</strain>
    </source>
</reference>
<dbReference type="Pfam" id="PF00447">
    <property type="entry name" value="HSF_DNA-bind"/>
    <property type="match status" value="1"/>
</dbReference>
<evidence type="ECO:0000313" key="11">
    <source>
        <dbReference type="EMBL" id="KDQ11073.1"/>
    </source>
</evidence>
<accession>A0A067M5L0</accession>
<dbReference type="PRINTS" id="PR00056">
    <property type="entry name" value="HSFDOMAIN"/>
</dbReference>
<evidence type="ECO:0000313" key="12">
    <source>
        <dbReference type="Proteomes" id="UP000027195"/>
    </source>
</evidence>
<evidence type="ECO:0000256" key="4">
    <source>
        <dbReference type="ARBA" id="ARBA00023125"/>
    </source>
</evidence>
<feature type="domain" description="HSF-type DNA-binding" evidence="10">
    <location>
        <begin position="1"/>
        <end position="95"/>
    </location>
</feature>
<dbReference type="SMART" id="SM00415">
    <property type="entry name" value="HSF"/>
    <property type="match status" value="1"/>
</dbReference>
<dbReference type="STRING" id="930990.A0A067M5L0"/>
<comment type="subunit">
    <text evidence="7">Homotrimer. Homotrimerization increases the affinity of HSF1 to DNA. Interacts with transcriptional coregulator SSA1 on chromatin.</text>
</comment>
<evidence type="ECO:0000256" key="9">
    <source>
        <dbReference type="SAM" id="MobiDB-lite"/>
    </source>
</evidence>
<dbReference type="OrthoDB" id="60033at2759"/>
<dbReference type="GO" id="GO:0005634">
    <property type="term" value="C:nucleus"/>
    <property type="evidence" value="ECO:0007669"/>
    <property type="project" value="UniProtKB-SubCell"/>
</dbReference>
<keyword evidence="4" id="KW-0238">DNA-binding</keyword>
<keyword evidence="12" id="KW-1185">Reference proteome</keyword>
<gene>
    <name evidence="11" type="ORF">BOTBODRAFT_114868</name>
</gene>
<name>A0A067M5L0_BOTB1</name>
<sequence length="255" mass="28552">MINNPETDEFIYWAPDGKSFFVSNQEYFSRELLPKSFRHKNFASFVRQLNMYGFRKIPQLHQGALKNETEAELCQFMNSRFQRGTLDLEGPIKRKKSAPDGITVGSVALQSLTNELGAIKRHQAAISSDLKELQESIQQLWHETFKSKDGQQQLQDTINKILKFLAGMFGKSAGAAGSTTQTAGMPTNGGFVVMPRKNARLMIDDGKDEERQVSVNLSEMDDIVETNLPGMSEDSDMLSESADGGEWVHGHEVFP</sequence>
<dbReference type="InterPro" id="IPR036390">
    <property type="entry name" value="WH_DNA-bd_sf"/>
</dbReference>
<dbReference type="FunFam" id="1.10.10.10:FF:000027">
    <property type="entry name" value="Heat shock transcription factor 1"/>
    <property type="match status" value="1"/>
</dbReference>
<evidence type="ECO:0000259" key="10">
    <source>
        <dbReference type="SMART" id="SM00415"/>
    </source>
</evidence>
<keyword evidence="6" id="KW-0539">Nucleus</keyword>
<dbReference type="GO" id="GO:0043565">
    <property type="term" value="F:sequence-specific DNA binding"/>
    <property type="evidence" value="ECO:0007669"/>
    <property type="project" value="InterPro"/>
</dbReference>
<keyword evidence="5" id="KW-0804">Transcription</keyword>
<evidence type="ECO:0000256" key="2">
    <source>
        <dbReference type="ARBA" id="ARBA00006403"/>
    </source>
</evidence>
<comment type="similarity">
    <text evidence="2 8">Belongs to the HSF family.</text>
</comment>
<evidence type="ECO:0000256" key="8">
    <source>
        <dbReference type="RuleBase" id="RU004020"/>
    </source>
</evidence>
<dbReference type="EMBL" id="KL198061">
    <property type="protein sequence ID" value="KDQ11073.1"/>
    <property type="molecule type" value="Genomic_DNA"/>
</dbReference>
<dbReference type="HOGENOM" id="CLU_030308_8_1_1"/>
<dbReference type="PANTHER" id="PTHR10015">
    <property type="entry name" value="HEAT SHOCK TRANSCRIPTION FACTOR"/>
    <property type="match status" value="1"/>
</dbReference>
<dbReference type="InParanoid" id="A0A067M5L0"/>
<keyword evidence="3" id="KW-0805">Transcription regulation</keyword>
<comment type="subcellular location">
    <subcellularLocation>
        <location evidence="1">Nucleus</location>
    </subcellularLocation>
</comment>
<dbReference type="Proteomes" id="UP000027195">
    <property type="component" value="Unassembled WGS sequence"/>
</dbReference>
<feature type="region of interest" description="Disordered" evidence="9">
    <location>
        <begin position="230"/>
        <end position="255"/>
    </location>
</feature>
<dbReference type="Gene3D" id="1.10.10.10">
    <property type="entry name" value="Winged helix-like DNA-binding domain superfamily/Winged helix DNA-binding domain"/>
    <property type="match status" value="1"/>
</dbReference>
<dbReference type="InterPro" id="IPR036388">
    <property type="entry name" value="WH-like_DNA-bd_sf"/>
</dbReference>
<dbReference type="AlphaFoldDB" id="A0A067M5L0"/>
<protein>
    <recommendedName>
        <fullName evidence="10">HSF-type DNA-binding domain-containing protein</fullName>
    </recommendedName>
</protein>
<organism evidence="11 12">
    <name type="scientific">Botryobasidium botryosum (strain FD-172 SS1)</name>
    <dbReference type="NCBI Taxonomy" id="930990"/>
    <lineage>
        <taxon>Eukaryota</taxon>
        <taxon>Fungi</taxon>
        <taxon>Dikarya</taxon>
        <taxon>Basidiomycota</taxon>
        <taxon>Agaricomycotina</taxon>
        <taxon>Agaricomycetes</taxon>
        <taxon>Cantharellales</taxon>
        <taxon>Botryobasidiaceae</taxon>
        <taxon>Botryobasidium</taxon>
    </lineage>
</organism>
<evidence type="ECO:0000256" key="7">
    <source>
        <dbReference type="ARBA" id="ARBA00062171"/>
    </source>
</evidence>
<dbReference type="PANTHER" id="PTHR10015:SF427">
    <property type="entry name" value="HEAT SHOCK FACTOR PROTEIN"/>
    <property type="match status" value="1"/>
</dbReference>
<dbReference type="GO" id="GO:0003700">
    <property type="term" value="F:DNA-binding transcription factor activity"/>
    <property type="evidence" value="ECO:0007669"/>
    <property type="project" value="InterPro"/>
</dbReference>
<dbReference type="SUPFAM" id="SSF46785">
    <property type="entry name" value="Winged helix' DNA-binding domain"/>
    <property type="match status" value="1"/>
</dbReference>